<proteinExistence type="predicted"/>
<keyword evidence="2" id="KW-1185">Reference proteome</keyword>
<evidence type="ECO:0000313" key="1">
    <source>
        <dbReference type="EMBL" id="KAJ0049293.1"/>
    </source>
</evidence>
<dbReference type="EMBL" id="CM047737">
    <property type="protein sequence ID" value="KAJ0049293.1"/>
    <property type="molecule type" value="Genomic_DNA"/>
</dbReference>
<organism evidence="1 2">
    <name type="scientific">Pistacia integerrima</name>
    <dbReference type="NCBI Taxonomy" id="434235"/>
    <lineage>
        <taxon>Eukaryota</taxon>
        <taxon>Viridiplantae</taxon>
        <taxon>Streptophyta</taxon>
        <taxon>Embryophyta</taxon>
        <taxon>Tracheophyta</taxon>
        <taxon>Spermatophyta</taxon>
        <taxon>Magnoliopsida</taxon>
        <taxon>eudicotyledons</taxon>
        <taxon>Gunneridae</taxon>
        <taxon>Pentapetalae</taxon>
        <taxon>rosids</taxon>
        <taxon>malvids</taxon>
        <taxon>Sapindales</taxon>
        <taxon>Anacardiaceae</taxon>
        <taxon>Pistacia</taxon>
    </lineage>
</organism>
<dbReference type="Proteomes" id="UP001163603">
    <property type="component" value="Chromosome 2"/>
</dbReference>
<sequence>MERQLSLLERYRRDRRQLIEFLLSSGLIKELRTSSGSATSLSNIDFDSLSADYILHCVKSGGMVNVSEATKKYVDESAYPVLVINTLPVLDFEC</sequence>
<accession>A0ACC0ZFI0</accession>
<name>A0ACC0ZFI0_9ROSI</name>
<comment type="caution">
    <text evidence="1">The sequence shown here is derived from an EMBL/GenBank/DDBJ whole genome shotgun (WGS) entry which is preliminary data.</text>
</comment>
<reference evidence="2" key="1">
    <citation type="journal article" date="2023" name="G3 (Bethesda)">
        <title>Genome assembly and association tests identify interacting loci associated with vigor, precocity, and sex in interspecific pistachio rootstocks.</title>
        <authorList>
            <person name="Palmer W."/>
            <person name="Jacygrad E."/>
            <person name="Sagayaradj S."/>
            <person name="Cavanaugh K."/>
            <person name="Han R."/>
            <person name="Bertier L."/>
            <person name="Beede B."/>
            <person name="Kafkas S."/>
            <person name="Golino D."/>
            <person name="Preece J."/>
            <person name="Michelmore R."/>
        </authorList>
    </citation>
    <scope>NUCLEOTIDE SEQUENCE [LARGE SCALE GENOMIC DNA]</scope>
</reference>
<evidence type="ECO:0000313" key="2">
    <source>
        <dbReference type="Proteomes" id="UP001163603"/>
    </source>
</evidence>
<gene>
    <name evidence="1" type="ORF">Pint_16077</name>
</gene>
<protein>
    <submittedName>
        <fullName evidence="1">Uncharacterized protein</fullName>
    </submittedName>
</protein>